<protein>
    <submittedName>
        <fullName evidence="6">Protein-disulfide isomerase</fullName>
    </submittedName>
</protein>
<reference evidence="7" key="1">
    <citation type="submission" date="2017-04" db="EMBL/GenBank/DDBJ databases">
        <authorList>
            <person name="Varghese N."/>
            <person name="Submissions S."/>
        </authorList>
    </citation>
    <scope>NUCLEOTIDE SEQUENCE [LARGE SCALE GENOMIC DNA]</scope>
</reference>
<dbReference type="Gene3D" id="3.40.30.10">
    <property type="entry name" value="Glutaredoxin"/>
    <property type="match status" value="1"/>
</dbReference>
<dbReference type="SUPFAM" id="SSF52833">
    <property type="entry name" value="Thioredoxin-like"/>
    <property type="match status" value="1"/>
</dbReference>
<keyword evidence="7" id="KW-1185">Reference proteome</keyword>
<keyword evidence="3" id="KW-1015">Disulfide bond</keyword>
<dbReference type="OrthoDB" id="9780147at2"/>
<dbReference type="InterPro" id="IPR017937">
    <property type="entry name" value="Thioredoxin_CS"/>
</dbReference>
<dbReference type="PANTHER" id="PTHR13887">
    <property type="entry name" value="GLUTATHIONE S-TRANSFERASE KAPPA"/>
    <property type="match status" value="1"/>
</dbReference>
<dbReference type="CDD" id="cd03023">
    <property type="entry name" value="DsbA_Com1_like"/>
    <property type="match status" value="1"/>
</dbReference>
<sequence>MGNGFKTALVSAVVALAFGFLGAGIWSWSGLADTRTKEYLLENPELLQQMADAYQQKQAQERLASVSQDVREAFPGAVIGNPEGSKVLVEFTDYNCPYCRQSMEDVKRLVADDPEVKVVIREWPIFQGSDVASRMALAAAMQGKYEAFHDAMFRLGPVTAESVAAAAREAGLDMDQAREDGMSEQVETELQRNQMLAQQLGFSGTPSWVTADDAFEGAIGYAGLKAALEADES</sequence>
<evidence type="ECO:0000313" key="6">
    <source>
        <dbReference type="EMBL" id="SMQ68909.1"/>
    </source>
</evidence>
<dbReference type="GO" id="GO:0016853">
    <property type="term" value="F:isomerase activity"/>
    <property type="evidence" value="ECO:0007669"/>
    <property type="project" value="UniProtKB-KW"/>
</dbReference>
<dbReference type="AlphaFoldDB" id="A0A1Y6F2U2"/>
<dbReference type="InterPro" id="IPR013766">
    <property type="entry name" value="Thioredoxin_domain"/>
</dbReference>
<organism evidence="6 7">
    <name type="scientific">Altererythrobacter xiamenensis</name>
    <dbReference type="NCBI Taxonomy" id="1316679"/>
    <lineage>
        <taxon>Bacteria</taxon>
        <taxon>Pseudomonadati</taxon>
        <taxon>Pseudomonadota</taxon>
        <taxon>Alphaproteobacteria</taxon>
        <taxon>Sphingomonadales</taxon>
        <taxon>Erythrobacteraceae</taxon>
        <taxon>Altererythrobacter</taxon>
    </lineage>
</organism>
<dbReference type="PANTHER" id="PTHR13887:SF14">
    <property type="entry name" value="DISULFIDE BOND FORMATION PROTEIN D"/>
    <property type="match status" value="1"/>
</dbReference>
<evidence type="ECO:0000256" key="2">
    <source>
        <dbReference type="ARBA" id="ARBA00023002"/>
    </source>
</evidence>
<dbReference type="EMBL" id="FXWG01000002">
    <property type="protein sequence ID" value="SMQ68909.1"/>
    <property type="molecule type" value="Genomic_DNA"/>
</dbReference>
<dbReference type="InterPro" id="IPR036249">
    <property type="entry name" value="Thioredoxin-like_sf"/>
</dbReference>
<dbReference type="PROSITE" id="PS51352">
    <property type="entry name" value="THIOREDOXIN_2"/>
    <property type="match status" value="1"/>
</dbReference>
<dbReference type="GO" id="GO:0015036">
    <property type="term" value="F:disulfide oxidoreductase activity"/>
    <property type="evidence" value="ECO:0007669"/>
    <property type="project" value="UniProtKB-ARBA"/>
</dbReference>
<dbReference type="InterPro" id="IPR001853">
    <property type="entry name" value="DSBA-like_thioredoxin_dom"/>
</dbReference>
<dbReference type="Pfam" id="PF18312">
    <property type="entry name" value="ScsC_N"/>
    <property type="match status" value="1"/>
</dbReference>
<dbReference type="Pfam" id="PF01323">
    <property type="entry name" value="DSBA"/>
    <property type="match status" value="1"/>
</dbReference>
<accession>A0A1Y6F2U2</accession>
<keyword evidence="1" id="KW-0732">Signal</keyword>
<keyword evidence="2" id="KW-0560">Oxidoreductase</keyword>
<dbReference type="InterPro" id="IPR041205">
    <property type="entry name" value="ScsC_N"/>
</dbReference>
<gene>
    <name evidence="6" type="ORF">SAMN06297468_1180</name>
</gene>
<evidence type="ECO:0000256" key="1">
    <source>
        <dbReference type="ARBA" id="ARBA00022729"/>
    </source>
</evidence>
<evidence type="ECO:0000313" key="7">
    <source>
        <dbReference type="Proteomes" id="UP000194420"/>
    </source>
</evidence>
<dbReference type="RefSeq" id="WP_086437136.1">
    <property type="nucleotide sequence ID" value="NZ_FXWG01000002.1"/>
</dbReference>
<evidence type="ECO:0000256" key="3">
    <source>
        <dbReference type="ARBA" id="ARBA00023157"/>
    </source>
</evidence>
<proteinExistence type="predicted"/>
<evidence type="ECO:0000259" key="5">
    <source>
        <dbReference type="PROSITE" id="PS51352"/>
    </source>
</evidence>
<feature type="domain" description="Thioredoxin" evidence="5">
    <location>
        <begin position="44"/>
        <end position="233"/>
    </location>
</feature>
<dbReference type="PROSITE" id="PS00194">
    <property type="entry name" value="THIOREDOXIN_1"/>
    <property type="match status" value="1"/>
</dbReference>
<keyword evidence="6" id="KW-0413">Isomerase</keyword>
<evidence type="ECO:0000256" key="4">
    <source>
        <dbReference type="ARBA" id="ARBA00023284"/>
    </source>
</evidence>
<name>A0A1Y6F2U2_9SPHN</name>
<keyword evidence="4" id="KW-0676">Redox-active center</keyword>
<dbReference type="Proteomes" id="UP000194420">
    <property type="component" value="Unassembled WGS sequence"/>
</dbReference>